<dbReference type="PANTHER" id="PTHR16477:SF5">
    <property type="entry name" value="COILED-COIL DOMAIN-CONTAINING PROTEIN 106-RELATED"/>
    <property type="match status" value="1"/>
</dbReference>
<dbReference type="Pfam" id="PF15794">
    <property type="entry name" value="CCDC106"/>
    <property type="match status" value="1"/>
</dbReference>
<evidence type="ECO:0000313" key="4">
    <source>
        <dbReference type="Proteomes" id="UP001228049"/>
    </source>
</evidence>
<keyword evidence="1" id="KW-0175">Coiled coil</keyword>
<dbReference type="AlphaFoldDB" id="A0AAD9FNZ0"/>
<dbReference type="Proteomes" id="UP001228049">
    <property type="component" value="Unassembled WGS sequence"/>
</dbReference>
<gene>
    <name evidence="3" type="ORF">KUDE01_008512</name>
</gene>
<feature type="coiled-coil region" evidence="1">
    <location>
        <begin position="61"/>
        <end position="88"/>
    </location>
</feature>
<name>A0AAD9FNZ0_DISEL</name>
<feature type="region of interest" description="Disordered" evidence="2">
    <location>
        <begin position="1"/>
        <end position="58"/>
    </location>
</feature>
<protein>
    <submittedName>
        <fullName evidence="3">Coiled-coil domain containing protein 106</fullName>
    </submittedName>
</protein>
<reference evidence="3" key="1">
    <citation type="submission" date="2023-04" db="EMBL/GenBank/DDBJ databases">
        <title>Chromosome-level genome of Chaenocephalus aceratus.</title>
        <authorList>
            <person name="Park H."/>
        </authorList>
    </citation>
    <scope>NUCLEOTIDE SEQUENCE</scope>
    <source>
        <strain evidence="3">DE</strain>
        <tissue evidence="3">Muscle</tissue>
    </source>
</reference>
<feature type="compositionally biased region" description="Basic and acidic residues" evidence="2">
    <location>
        <begin position="34"/>
        <end position="45"/>
    </location>
</feature>
<feature type="compositionally biased region" description="Low complexity" evidence="2">
    <location>
        <begin position="11"/>
        <end position="22"/>
    </location>
</feature>
<sequence>MDTLGEKESPSTGTSAASTASTRPKRYPKQKLGSLDKRKPNKTDEQDGSASDLAPTATLLLNKEKQEVKLLKERLEWQMKRTEELEKERDFLVHTQTPNQILGRYKSILKTLKKTKTMTKAFHKHGIDRNTVVSTSSIGELAIAAHNNYQELLSERPIGETVLAFAKRCEAAIQGDVQVKETIESMKADGALLPIRKGKPV</sequence>
<comment type="caution">
    <text evidence="3">The sequence shown here is derived from an EMBL/GenBank/DDBJ whole genome shotgun (WGS) entry which is preliminary data.</text>
</comment>
<evidence type="ECO:0000256" key="2">
    <source>
        <dbReference type="SAM" id="MobiDB-lite"/>
    </source>
</evidence>
<evidence type="ECO:0000256" key="1">
    <source>
        <dbReference type="SAM" id="Coils"/>
    </source>
</evidence>
<organism evidence="3 4">
    <name type="scientific">Dissostichus eleginoides</name>
    <name type="common">Patagonian toothfish</name>
    <name type="synonym">Dissostichus amissus</name>
    <dbReference type="NCBI Taxonomy" id="100907"/>
    <lineage>
        <taxon>Eukaryota</taxon>
        <taxon>Metazoa</taxon>
        <taxon>Chordata</taxon>
        <taxon>Craniata</taxon>
        <taxon>Vertebrata</taxon>
        <taxon>Euteleostomi</taxon>
        <taxon>Actinopterygii</taxon>
        <taxon>Neopterygii</taxon>
        <taxon>Teleostei</taxon>
        <taxon>Neoteleostei</taxon>
        <taxon>Acanthomorphata</taxon>
        <taxon>Eupercaria</taxon>
        <taxon>Perciformes</taxon>
        <taxon>Notothenioidei</taxon>
        <taxon>Nototheniidae</taxon>
        <taxon>Dissostichus</taxon>
    </lineage>
</organism>
<keyword evidence="4" id="KW-1185">Reference proteome</keyword>
<proteinExistence type="predicted"/>
<accession>A0AAD9FNZ0</accession>
<dbReference type="EMBL" id="JASDAP010000001">
    <property type="protein sequence ID" value="KAK1906110.1"/>
    <property type="molecule type" value="Genomic_DNA"/>
</dbReference>
<dbReference type="GO" id="GO:0005654">
    <property type="term" value="C:nucleoplasm"/>
    <property type="evidence" value="ECO:0007669"/>
    <property type="project" value="TreeGrafter"/>
</dbReference>
<evidence type="ECO:0000313" key="3">
    <source>
        <dbReference type="EMBL" id="KAK1906110.1"/>
    </source>
</evidence>
<dbReference type="InterPro" id="IPR031591">
    <property type="entry name" value="CCDC106"/>
</dbReference>
<dbReference type="PANTHER" id="PTHR16477">
    <property type="entry name" value="COILED-COIL DOMAIN-CONTAINING PROTEIN 106"/>
    <property type="match status" value="1"/>
</dbReference>